<dbReference type="EMBL" id="BSNF01000001">
    <property type="protein sequence ID" value="GLQ04972.1"/>
    <property type="molecule type" value="Genomic_DNA"/>
</dbReference>
<protein>
    <recommendedName>
        <fullName evidence="5">Lipopolysaccharide assembly protein A domain-containing protein</fullName>
    </recommendedName>
</protein>
<proteinExistence type="predicted"/>
<keyword evidence="2" id="KW-0812">Transmembrane</keyword>
<organism evidence="3 4">
    <name type="scientific">Sneathiella chinensis</name>
    <dbReference type="NCBI Taxonomy" id="349750"/>
    <lineage>
        <taxon>Bacteria</taxon>
        <taxon>Pseudomonadati</taxon>
        <taxon>Pseudomonadota</taxon>
        <taxon>Alphaproteobacteria</taxon>
        <taxon>Sneathiellales</taxon>
        <taxon>Sneathiellaceae</taxon>
        <taxon>Sneathiella</taxon>
    </lineage>
</organism>
<keyword evidence="2" id="KW-1133">Transmembrane helix</keyword>
<name>A0ABQ5TYR4_9PROT</name>
<feature type="transmembrane region" description="Helical" evidence="2">
    <location>
        <begin position="40"/>
        <end position="59"/>
    </location>
</feature>
<feature type="compositionally biased region" description="Polar residues" evidence="1">
    <location>
        <begin position="103"/>
        <end position="119"/>
    </location>
</feature>
<sequence length="119" mass="13175">MKKLSWLFVLPLALVIILLSIGNREAVTFSLDPLPFVMDIPLYLLMLGSGLLGLVLGAIRTKIADGRTRAENRANKREVLRLQGEVTRLNRELAERPGAEATDTPTTRQLTDQRPPASN</sequence>
<evidence type="ECO:0000256" key="2">
    <source>
        <dbReference type="SAM" id="Phobius"/>
    </source>
</evidence>
<keyword evidence="2" id="KW-0472">Membrane</keyword>
<dbReference type="Proteomes" id="UP001161409">
    <property type="component" value="Unassembled WGS sequence"/>
</dbReference>
<comment type="caution">
    <text evidence="3">The sequence shown here is derived from an EMBL/GenBank/DDBJ whole genome shotgun (WGS) entry which is preliminary data.</text>
</comment>
<reference evidence="3" key="1">
    <citation type="journal article" date="2014" name="Int. J. Syst. Evol. Microbiol.">
        <title>Complete genome of a new Firmicutes species belonging to the dominant human colonic microbiota ('Ruminococcus bicirculans') reveals two chromosomes and a selective capacity to utilize plant glucans.</title>
        <authorList>
            <consortium name="NISC Comparative Sequencing Program"/>
            <person name="Wegmann U."/>
            <person name="Louis P."/>
            <person name="Goesmann A."/>
            <person name="Henrissat B."/>
            <person name="Duncan S.H."/>
            <person name="Flint H.J."/>
        </authorList>
    </citation>
    <scope>NUCLEOTIDE SEQUENCE</scope>
    <source>
        <strain evidence="3">NBRC 103408</strain>
    </source>
</reference>
<evidence type="ECO:0000313" key="4">
    <source>
        <dbReference type="Proteomes" id="UP001161409"/>
    </source>
</evidence>
<dbReference type="RefSeq" id="WP_169559006.1">
    <property type="nucleotide sequence ID" value="NZ_BSNF01000001.1"/>
</dbReference>
<evidence type="ECO:0000256" key="1">
    <source>
        <dbReference type="SAM" id="MobiDB-lite"/>
    </source>
</evidence>
<evidence type="ECO:0000313" key="3">
    <source>
        <dbReference type="EMBL" id="GLQ04972.1"/>
    </source>
</evidence>
<feature type="region of interest" description="Disordered" evidence="1">
    <location>
        <begin position="92"/>
        <end position="119"/>
    </location>
</feature>
<evidence type="ECO:0008006" key="5">
    <source>
        <dbReference type="Google" id="ProtNLM"/>
    </source>
</evidence>
<accession>A0ABQ5TYR4</accession>
<gene>
    <name evidence="3" type="ORF">GCM10007924_01930</name>
</gene>
<reference evidence="3" key="2">
    <citation type="submission" date="2023-01" db="EMBL/GenBank/DDBJ databases">
        <title>Draft genome sequence of Sneathiella chinensis strain NBRC 103408.</title>
        <authorList>
            <person name="Sun Q."/>
            <person name="Mori K."/>
        </authorList>
    </citation>
    <scope>NUCLEOTIDE SEQUENCE</scope>
    <source>
        <strain evidence="3">NBRC 103408</strain>
    </source>
</reference>
<keyword evidence="4" id="KW-1185">Reference proteome</keyword>